<dbReference type="GO" id="GO:0034453">
    <property type="term" value="P:microtubule anchoring"/>
    <property type="evidence" value="ECO:0007669"/>
    <property type="project" value="InterPro"/>
</dbReference>
<accession>A0A8S1DKU8</accession>
<feature type="compositionally biased region" description="Basic and acidic residues" evidence="3">
    <location>
        <begin position="210"/>
        <end position="225"/>
    </location>
</feature>
<sequence length="364" mass="39598">MFGAEASKLKKANRAAFCFAFLSVRGNNKTNRREGRVICGCPASVRVFVQFDAMSADADPELLELVSKNLEEEGYLYKMRAQLRAKIFQTLDNQLNPQKQSVRTQLQEYLSSSEGLIVASLVKDFLDFYSLGYADGYFQPIAACGVNFFASTREDLSKQLGIADENGKCRKPLLAHLIKQHSSPEVQKPPANQTFTKTNGDLSAKTSPSKSHDLSGSDDSSPKVLEKVSPLPEAVKLVNGSNNSQETVLCAVKKLEINNERLSPGLTEPASMLKPPSEVPSTEQHKSLTETGSPADSLENYEEDFQSSATLSPKESRQAAASASEIEEVISEAVSNSDSTVEELTIDATISLTSGFFGDHLQSV</sequence>
<evidence type="ECO:0000256" key="2">
    <source>
        <dbReference type="ARBA" id="ARBA00023212"/>
    </source>
</evidence>
<dbReference type="Proteomes" id="UP000494165">
    <property type="component" value="Unassembled WGS sequence"/>
</dbReference>
<evidence type="ECO:0000259" key="4">
    <source>
        <dbReference type="Pfam" id="PF09398"/>
    </source>
</evidence>
<proteinExistence type="predicted"/>
<keyword evidence="1" id="KW-0963">Cytoplasm</keyword>
<reference evidence="5 6" key="1">
    <citation type="submission" date="2020-04" db="EMBL/GenBank/DDBJ databases">
        <authorList>
            <person name="Alioto T."/>
            <person name="Alioto T."/>
            <person name="Gomez Garrido J."/>
        </authorList>
    </citation>
    <scope>NUCLEOTIDE SEQUENCE [LARGE SCALE GENOMIC DNA]</scope>
</reference>
<evidence type="ECO:0000256" key="1">
    <source>
        <dbReference type="ARBA" id="ARBA00022490"/>
    </source>
</evidence>
<evidence type="ECO:0000256" key="3">
    <source>
        <dbReference type="SAM" id="MobiDB-lite"/>
    </source>
</evidence>
<dbReference type="OrthoDB" id="2160638at2759"/>
<dbReference type="EMBL" id="CADEPI010000240">
    <property type="protein sequence ID" value="CAB3381651.1"/>
    <property type="molecule type" value="Genomic_DNA"/>
</dbReference>
<dbReference type="Pfam" id="PF09398">
    <property type="entry name" value="FOP_dimer"/>
    <property type="match status" value="1"/>
</dbReference>
<name>A0A8S1DKU8_9INSE</name>
<keyword evidence="6" id="KW-1185">Reference proteome</keyword>
<feature type="region of interest" description="Disordered" evidence="3">
    <location>
        <begin position="262"/>
        <end position="324"/>
    </location>
</feature>
<feature type="region of interest" description="Disordered" evidence="3">
    <location>
        <begin position="181"/>
        <end position="225"/>
    </location>
</feature>
<feature type="compositionally biased region" description="Polar residues" evidence="3">
    <location>
        <begin position="181"/>
        <end position="209"/>
    </location>
</feature>
<dbReference type="GO" id="GO:0005815">
    <property type="term" value="C:microtubule organizing center"/>
    <property type="evidence" value="ECO:0007669"/>
    <property type="project" value="InterPro"/>
</dbReference>
<protein>
    <recommendedName>
        <fullName evidence="4">FGFR1 oncogene partner (FOP) N-terminal dimerisation domain-containing protein</fullName>
    </recommendedName>
</protein>
<comment type="caution">
    <text evidence="5">The sequence shown here is derived from an EMBL/GenBank/DDBJ whole genome shotgun (WGS) entry which is preliminary data.</text>
</comment>
<dbReference type="Gene3D" id="1.20.960.40">
    <property type="match status" value="1"/>
</dbReference>
<organism evidence="5 6">
    <name type="scientific">Cloeon dipterum</name>
    <dbReference type="NCBI Taxonomy" id="197152"/>
    <lineage>
        <taxon>Eukaryota</taxon>
        <taxon>Metazoa</taxon>
        <taxon>Ecdysozoa</taxon>
        <taxon>Arthropoda</taxon>
        <taxon>Hexapoda</taxon>
        <taxon>Insecta</taxon>
        <taxon>Pterygota</taxon>
        <taxon>Palaeoptera</taxon>
        <taxon>Ephemeroptera</taxon>
        <taxon>Pisciforma</taxon>
        <taxon>Baetidae</taxon>
        <taxon>Cloeon</taxon>
    </lineage>
</organism>
<dbReference type="InterPro" id="IPR018993">
    <property type="entry name" value="FOP_dimerisation-dom_N"/>
</dbReference>
<gene>
    <name evidence="5" type="ORF">CLODIP_2_CD13436</name>
</gene>
<dbReference type="PANTHER" id="PTHR15431">
    <property type="entry name" value="FGFR1 ONCOGENE PARTNER/LISH DOMAIN-CONTAINING PROTEIN"/>
    <property type="match status" value="1"/>
</dbReference>
<feature type="domain" description="FGFR1 oncogene partner (FOP) N-terminal dimerisation" evidence="4">
    <location>
        <begin position="105"/>
        <end position="180"/>
    </location>
</feature>
<keyword evidence="2" id="KW-0206">Cytoskeleton</keyword>
<evidence type="ECO:0000313" key="6">
    <source>
        <dbReference type="Proteomes" id="UP000494165"/>
    </source>
</evidence>
<dbReference type="AlphaFoldDB" id="A0A8S1DKU8"/>
<dbReference type="PANTHER" id="PTHR15431:SF9">
    <property type="entry name" value="CENTROSOMAL PROTEIN 43"/>
    <property type="match status" value="1"/>
</dbReference>
<evidence type="ECO:0000313" key="5">
    <source>
        <dbReference type="EMBL" id="CAB3381651.1"/>
    </source>
</evidence>